<name>A0ACB8U945_9APHY</name>
<sequence length="488" mass="55141">PYLPIELWGVVIKHACLAHRDPLDTTHELSFLEDSSSLLDTYRVAMRDKLACCLVSRQWNAYAKEFLYEFVWISSASQAKSLAHLLILQSLDRSQLSQPLSYGSYIRRLHIETPVLELCAPLDLRSILENAPSLCIYSDHHSIQRPSSSDHYDRCSSEAILKLVAQPTTRIRRLSWTCYTGSEAPLQPRLIPLWTNLAANLEFLELKGSCDTGVRSDVFPVVTNDDMDTVHLPSLRALRMSLDDDAFAVLASWSMPSLTHLSVLSPDFTNPGPGFEAFFQSHGHKLVQLELGHKPELTEERYITVPPSARSLAPSSTRSGSLLSSTTAESLPVWKKLAEWTPNLKEFVCAADAEWHWQSADWLPRHCLLPAHPNVELIGIRGIDVRLREDPDLLSGEAYFTLFEQLTSFLNPGDSSSSSLSSPSHSAAFPNLKFLRDMSRTSDRMRREQPRERVSQFWLRLVRRCKERGVWFEDCRGVNVSVASVLRA</sequence>
<protein>
    <submittedName>
        <fullName evidence="1">Uncharacterized protein</fullName>
    </submittedName>
</protein>
<gene>
    <name evidence="1" type="ORF">BDY19DRAFT_874026</name>
</gene>
<evidence type="ECO:0000313" key="2">
    <source>
        <dbReference type="Proteomes" id="UP001055072"/>
    </source>
</evidence>
<dbReference type="Proteomes" id="UP001055072">
    <property type="component" value="Unassembled WGS sequence"/>
</dbReference>
<keyword evidence="2" id="KW-1185">Reference proteome</keyword>
<dbReference type="EMBL" id="MU274906">
    <property type="protein sequence ID" value="KAI0090922.1"/>
    <property type="molecule type" value="Genomic_DNA"/>
</dbReference>
<feature type="non-terminal residue" evidence="1">
    <location>
        <position position="1"/>
    </location>
</feature>
<comment type="caution">
    <text evidence="1">The sequence shown here is derived from an EMBL/GenBank/DDBJ whole genome shotgun (WGS) entry which is preliminary data.</text>
</comment>
<reference evidence="1" key="1">
    <citation type="journal article" date="2021" name="Environ. Microbiol.">
        <title>Gene family expansions and transcriptome signatures uncover fungal adaptations to wood decay.</title>
        <authorList>
            <person name="Hage H."/>
            <person name="Miyauchi S."/>
            <person name="Viragh M."/>
            <person name="Drula E."/>
            <person name="Min B."/>
            <person name="Chaduli D."/>
            <person name="Navarro D."/>
            <person name="Favel A."/>
            <person name="Norest M."/>
            <person name="Lesage-Meessen L."/>
            <person name="Balint B."/>
            <person name="Merenyi Z."/>
            <person name="de Eugenio L."/>
            <person name="Morin E."/>
            <person name="Martinez A.T."/>
            <person name="Baldrian P."/>
            <person name="Stursova M."/>
            <person name="Martinez M.J."/>
            <person name="Novotny C."/>
            <person name="Magnuson J.K."/>
            <person name="Spatafora J.W."/>
            <person name="Maurice S."/>
            <person name="Pangilinan J."/>
            <person name="Andreopoulos W."/>
            <person name="LaButti K."/>
            <person name="Hundley H."/>
            <person name="Na H."/>
            <person name="Kuo A."/>
            <person name="Barry K."/>
            <person name="Lipzen A."/>
            <person name="Henrissat B."/>
            <person name="Riley R."/>
            <person name="Ahrendt S."/>
            <person name="Nagy L.G."/>
            <person name="Grigoriev I.V."/>
            <person name="Martin F."/>
            <person name="Rosso M.N."/>
        </authorList>
    </citation>
    <scope>NUCLEOTIDE SEQUENCE</scope>
    <source>
        <strain evidence="1">CBS 384.51</strain>
    </source>
</reference>
<organism evidence="1 2">
    <name type="scientific">Irpex rosettiformis</name>
    <dbReference type="NCBI Taxonomy" id="378272"/>
    <lineage>
        <taxon>Eukaryota</taxon>
        <taxon>Fungi</taxon>
        <taxon>Dikarya</taxon>
        <taxon>Basidiomycota</taxon>
        <taxon>Agaricomycotina</taxon>
        <taxon>Agaricomycetes</taxon>
        <taxon>Polyporales</taxon>
        <taxon>Irpicaceae</taxon>
        <taxon>Irpex</taxon>
    </lineage>
</organism>
<proteinExistence type="predicted"/>
<evidence type="ECO:0000313" key="1">
    <source>
        <dbReference type="EMBL" id="KAI0090922.1"/>
    </source>
</evidence>
<accession>A0ACB8U945</accession>
<feature type="non-terminal residue" evidence="1">
    <location>
        <position position="488"/>
    </location>
</feature>